<evidence type="ECO:0008006" key="2">
    <source>
        <dbReference type="Google" id="ProtNLM"/>
    </source>
</evidence>
<gene>
    <name evidence="1" type="ORF">ENW48_01635</name>
</gene>
<reference evidence="1" key="1">
    <citation type="journal article" date="2020" name="mSystems">
        <title>Genome- and Community-Level Interaction Insights into Carbon Utilization and Element Cycling Functions of Hydrothermarchaeota in Hydrothermal Sediment.</title>
        <authorList>
            <person name="Zhou Z."/>
            <person name="Liu Y."/>
            <person name="Xu W."/>
            <person name="Pan J."/>
            <person name="Luo Z.H."/>
            <person name="Li M."/>
        </authorList>
    </citation>
    <scope>NUCLEOTIDE SEQUENCE [LARGE SCALE GENOMIC DNA]</scope>
    <source>
        <strain evidence="1">SpSt-853</strain>
    </source>
</reference>
<comment type="caution">
    <text evidence="1">The sequence shown here is derived from an EMBL/GenBank/DDBJ whole genome shotgun (WGS) entry which is preliminary data.</text>
</comment>
<sequence>MENFPQYQTPGDYANQPADIFEEVKLIVRLAFPKFDFQEVKRAYLDIERLFQGDYPGYRSCNTGYHDLAHTQACLLEVAKLVHGSYLHGEGLSERGVALGLISAIMHDTGYIQTSDDMSGTGGKYTLIHIDRSIQFMRGYMTAKGYPGEEIKFCENCLKCTGLQVKMAEIPFLSAENELMGKILGTADLLGQMSDPHYLGKLPELFREFKEAGIQDYASEWEFLQKTPQFWEFTQKRFVNELGNVVRFLKAHFKARWGVDRDLDQEAIQRNIDYLQYVLKNYPTNYHSYLQSDNLLPIYTQISTPC</sequence>
<dbReference type="Gene3D" id="1.10.3210.10">
    <property type="entry name" value="Hypothetical protein af1432"/>
    <property type="match status" value="1"/>
</dbReference>
<proteinExistence type="predicted"/>
<dbReference type="AlphaFoldDB" id="A0A7C5EPQ3"/>
<accession>A0A7C5EPQ3</accession>
<evidence type="ECO:0000313" key="1">
    <source>
        <dbReference type="EMBL" id="HGZ10903.1"/>
    </source>
</evidence>
<dbReference type="SUPFAM" id="SSF109604">
    <property type="entry name" value="HD-domain/PDEase-like"/>
    <property type="match status" value="1"/>
</dbReference>
<protein>
    <recommendedName>
        <fullName evidence="2">HD/PDEase domain-containing protein</fullName>
    </recommendedName>
</protein>
<dbReference type="EMBL" id="DTKJ01000014">
    <property type="protein sequence ID" value="HGZ10903.1"/>
    <property type="molecule type" value="Genomic_DNA"/>
</dbReference>
<name>A0A7C5EPQ3_9BACT</name>
<organism evidence="1">
    <name type="scientific">Desulfobacca acetoxidans</name>
    <dbReference type="NCBI Taxonomy" id="60893"/>
    <lineage>
        <taxon>Bacteria</taxon>
        <taxon>Pseudomonadati</taxon>
        <taxon>Thermodesulfobacteriota</taxon>
        <taxon>Desulfobaccia</taxon>
        <taxon>Desulfobaccales</taxon>
        <taxon>Desulfobaccaceae</taxon>
        <taxon>Desulfobacca</taxon>
    </lineage>
</organism>